<dbReference type="Gene3D" id="3.20.80.10">
    <property type="entry name" value="Regulatory factor, effector binding domain"/>
    <property type="match status" value="1"/>
</dbReference>
<dbReference type="AlphaFoldDB" id="A0A929QTD2"/>
<dbReference type="PIRSF" id="PIRSF031644">
    <property type="entry name" value="UCP031644"/>
    <property type="match status" value="1"/>
</dbReference>
<dbReference type="InterPro" id="IPR029442">
    <property type="entry name" value="GyrI-like"/>
</dbReference>
<organism evidence="2 3">
    <name type="scientific">Abiotrophia defectiva</name>
    <name type="common">Streptococcus defectivus</name>
    <dbReference type="NCBI Taxonomy" id="46125"/>
    <lineage>
        <taxon>Bacteria</taxon>
        <taxon>Bacillati</taxon>
        <taxon>Bacillota</taxon>
        <taxon>Bacilli</taxon>
        <taxon>Lactobacillales</taxon>
        <taxon>Aerococcaceae</taxon>
        <taxon>Abiotrophia</taxon>
    </lineage>
</organism>
<dbReference type="Pfam" id="PF06445">
    <property type="entry name" value="GyrI-like"/>
    <property type="match status" value="1"/>
</dbReference>
<gene>
    <name evidence="2" type="ORF">HXK00_01780</name>
</gene>
<reference evidence="2" key="1">
    <citation type="submission" date="2020-04" db="EMBL/GenBank/DDBJ databases">
        <title>Deep metagenomics examines the oral microbiome during advanced dental caries in children, revealing novel taxa and co-occurrences with host molecules.</title>
        <authorList>
            <person name="Baker J.L."/>
            <person name="Morton J.T."/>
            <person name="Dinis M."/>
            <person name="Alvarez R."/>
            <person name="Tran N.C."/>
            <person name="Knight R."/>
            <person name="Edlund A."/>
        </authorList>
    </citation>
    <scope>NUCLEOTIDE SEQUENCE</scope>
    <source>
        <strain evidence="2">JCVI_23_bin.16</strain>
    </source>
</reference>
<dbReference type="InterPro" id="IPR011256">
    <property type="entry name" value="Reg_factor_effector_dom_sf"/>
</dbReference>
<name>A0A929QTD2_ABIDE</name>
<feature type="domain" description="GyrI-like small molecule binding" evidence="1">
    <location>
        <begin position="18"/>
        <end position="209"/>
    </location>
</feature>
<accession>A0A929QTD2</accession>
<sequence>MTYDVKKAEPLYKAKETPALVTVPSQRFLQMTGQGDPNEEGGAYSQALAILYGVAYALKMSYKTDYVIPDFQQYVVAPLEGLWWQEDQLQGQVDYSHKANFHWRALIRVPDFIRPEDVAWAKAQVKAKKGLDCQALTLASLDEGLCVQCLHLGSYDREPATMAKMHAFIEASGYELDFQEDRHHHEIYLSDPRRVAPDKLKTILRVPVKPKAI</sequence>
<protein>
    <submittedName>
        <fullName evidence="2">GyrI-like domain-containing protein</fullName>
    </submittedName>
</protein>
<dbReference type="SUPFAM" id="SSF55136">
    <property type="entry name" value="Probable bacterial effector-binding domain"/>
    <property type="match status" value="1"/>
</dbReference>
<comment type="caution">
    <text evidence="2">The sequence shown here is derived from an EMBL/GenBank/DDBJ whole genome shotgun (WGS) entry which is preliminary data.</text>
</comment>
<dbReference type="InterPro" id="IPR008319">
    <property type="entry name" value="GyrI-like_CCH_Lin2189-like"/>
</dbReference>
<evidence type="ECO:0000313" key="2">
    <source>
        <dbReference type="EMBL" id="MBF0934357.1"/>
    </source>
</evidence>
<evidence type="ECO:0000259" key="1">
    <source>
        <dbReference type="Pfam" id="PF06445"/>
    </source>
</evidence>
<dbReference type="Proteomes" id="UP000757900">
    <property type="component" value="Unassembled WGS sequence"/>
</dbReference>
<proteinExistence type="predicted"/>
<evidence type="ECO:0000313" key="3">
    <source>
        <dbReference type="Proteomes" id="UP000757900"/>
    </source>
</evidence>
<dbReference type="EMBL" id="JABZFV010000016">
    <property type="protein sequence ID" value="MBF0934357.1"/>
    <property type="molecule type" value="Genomic_DNA"/>
</dbReference>